<protein>
    <submittedName>
        <fullName evidence="4">Secreted protein</fullName>
    </submittedName>
</protein>
<dbReference type="WBParaSite" id="EVEC_0000589101-mRNA-1">
    <property type="protein sequence ID" value="EVEC_0000589101-mRNA-1"/>
    <property type="gene ID" value="EVEC_0000589101"/>
</dbReference>
<evidence type="ECO:0000313" key="3">
    <source>
        <dbReference type="Proteomes" id="UP000274131"/>
    </source>
</evidence>
<evidence type="ECO:0000256" key="1">
    <source>
        <dbReference type="SAM" id="MobiDB-lite"/>
    </source>
</evidence>
<gene>
    <name evidence="2" type="ORF">EVEC_LOCUS5502</name>
</gene>
<proteinExistence type="predicted"/>
<evidence type="ECO:0000313" key="4">
    <source>
        <dbReference type="WBParaSite" id="EVEC_0000589101-mRNA-1"/>
    </source>
</evidence>
<sequence length="90" mass="9882">MMTITLLLLTDDGNDDEGNNSDSDVGTGDSCRTLSVKMNKLTLLLATIWDPHWLNKTMTRTTLMLLAVDDRNADDDDNDFGEPSISSSDS</sequence>
<accession>A0A0N4V6K4</accession>
<dbReference type="Proteomes" id="UP000274131">
    <property type="component" value="Unassembled WGS sequence"/>
</dbReference>
<evidence type="ECO:0000313" key="2">
    <source>
        <dbReference type="EMBL" id="VDD90751.1"/>
    </source>
</evidence>
<reference evidence="4" key="1">
    <citation type="submission" date="2017-02" db="UniProtKB">
        <authorList>
            <consortium name="WormBaseParasite"/>
        </authorList>
    </citation>
    <scope>IDENTIFICATION</scope>
</reference>
<feature type="region of interest" description="Disordered" evidence="1">
    <location>
        <begin position="9"/>
        <end position="29"/>
    </location>
</feature>
<dbReference type="EMBL" id="UXUI01008183">
    <property type="protein sequence ID" value="VDD90751.1"/>
    <property type="molecule type" value="Genomic_DNA"/>
</dbReference>
<keyword evidence="3" id="KW-1185">Reference proteome</keyword>
<organism evidence="4">
    <name type="scientific">Enterobius vermicularis</name>
    <name type="common">Human pinworm</name>
    <dbReference type="NCBI Taxonomy" id="51028"/>
    <lineage>
        <taxon>Eukaryota</taxon>
        <taxon>Metazoa</taxon>
        <taxon>Ecdysozoa</taxon>
        <taxon>Nematoda</taxon>
        <taxon>Chromadorea</taxon>
        <taxon>Rhabditida</taxon>
        <taxon>Spirurina</taxon>
        <taxon>Oxyuridomorpha</taxon>
        <taxon>Oxyuroidea</taxon>
        <taxon>Oxyuridae</taxon>
        <taxon>Enterobius</taxon>
    </lineage>
</organism>
<reference evidence="2 3" key="2">
    <citation type="submission" date="2018-10" db="EMBL/GenBank/DDBJ databases">
        <authorList>
            <consortium name="Pathogen Informatics"/>
        </authorList>
    </citation>
    <scope>NUCLEOTIDE SEQUENCE [LARGE SCALE GENOMIC DNA]</scope>
</reference>
<name>A0A0N4V6K4_ENTVE</name>
<dbReference type="AlphaFoldDB" id="A0A0N4V6K4"/>